<dbReference type="InterPro" id="IPR021354">
    <property type="entry name" value="DUF2975"/>
</dbReference>
<gene>
    <name evidence="3" type="ORF">C5746_40660</name>
</gene>
<dbReference type="GeneID" id="95524561"/>
<dbReference type="EMBL" id="CP027306">
    <property type="protein sequence ID" value="AXE82150.1"/>
    <property type="molecule type" value="Genomic_DNA"/>
</dbReference>
<dbReference type="Proteomes" id="UP000252698">
    <property type="component" value="Chromosome"/>
</dbReference>
<keyword evidence="2" id="KW-1133">Transmembrane helix</keyword>
<reference evidence="3 4" key="1">
    <citation type="journal article" date="2018" name="Front. Microbiol.">
        <title>Genome Sequencing of Streptomyces atratus SCSIOZH16 and Activation Production of Nocardamine via Metabolic Engineering.</title>
        <authorList>
            <person name="Li Y."/>
            <person name="Zhang C."/>
            <person name="Liu C."/>
            <person name="Ju J."/>
            <person name="Ma J."/>
        </authorList>
    </citation>
    <scope>NUCLEOTIDE SEQUENCE [LARGE SCALE GENOMIC DNA]</scope>
    <source>
        <strain evidence="3 4">SCSIO_ZH16</strain>
    </source>
</reference>
<dbReference type="RefSeq" id="WP_114248532.1">
    <property type="nucleotide sequence ID" value="NZ_CP027306.1"/>
</dbReference>
<dbReference type="Pfam" id="PF11188">
    <property type="entry name" value="DUF2975"/>
    <property type="match status" value="1"/>
</dbReference>
<protein>
    <recommendedName>
        <fullName evidence="5">DUF2975 domain-containing protein</fullName>
    </recommendedName>
</protein>
<evidence type="ECO:0000256" key="1">
    <source>
        <dbReference type="SAM" id="MobiDB-lite"/>
    </source>
</evidence>
<feature type="transmembrane region" description="Helical" evidence="2">
    <location>
        <begin position="199"/>
        <end position="216"/>
    </location>
</feature>
<feature type="transmembrane region" description="Helical" evidence="2">
    <location>
        <begin position="156"/>
        <end position="179"/>
    </location>
</feature>
<keyword evidence="2" id="KW-0812">Transmembrane</keyword>
<dbReference type="KEGG" id="sata:C5746_40660"/>
<feature type="transmembrane region" description="Helical" evidence="2">
    <location>
        <begin position="39"/>
        <end position="57"/>
    </location>
</feature>
<feature type="transmembrane region" description="Helical" evidence="2">
    <location>
        <begin position="114"/>
        <end position="135"/>
    </location>
</feature>
<evidence type="ECO:0008006" key="5">
    <source>
        <dbReference type="Google" id="ProtNLM"/>
    </source>
</evidence>
<evidence type="ECO:0000313" key="4">
    <source>
        <dbReference type="Proteomes" id="UP000252698"/>
    </source>
</evidence>
<organism evidence="3 4">
    <name type="scientific">Streptomyces atratus</name>
    <dbReference type="NCBI Taxonomy" id="1893"/>
    <lineage>
        <taxon>Bacteria</taxon>
        <taxon>Bacillati</taxon>
        <taxon>Actinomycetota</taxon>
        <taxon>Actinomycetes</taxon>
        <taxon>Kitasatosporales</taxon>
        <taxon>Streptomycetaceae</taxon>
        <taxon>Streptomyces</taxon>
    </lineage>
</organism>
<dbReference type="AlphaFoldDB" id="A0A2Z5JNY7"/>
<evidence type="ECO:0000313" key="3">
    <source>
        <dbReference type="EMBL" id="AXE82150.1"/>
    </source>
</evidence>
<accession>A0A2Z5JNY7</accession>
<feature type="region of interest" description="Disordered" evidence="1">
    <location>
        <begin position="1"/>
        <end position="23"/>
    </location>
</feature>
<keyword evidence="2" id="KW-0472">Membrane</keyword>
<sequence length="230" mass="24701">MSTEVKSSNGAELPDQPPSHGDHAEARLLEPVATVVRGVYRLFLVGLVVGAVGPLVGTKLGLTWGGPNVCAESRSDFSTDGFTGRFRPHAGVEVMTRPSYCTDHADGAQRLFDFLGGFPSLLLVLGILFLFNRLIQAASREGVFTTRTAKHLQVAGWWLLLGCLVAEVVEAGAHAALLATLTQDYTFTADSWLAAWQPPYALVFTALGILTFARIMRAGVAMREDLEGTV</sequence>
<name>A0A2Z5JNY7_STRAR</name>
<feature type="compositionally biased region" description="Polar residues" evidence="1">
    <location>
        <begin position="1"/>
        <end position="10"/>
    </location>
</feature>
<evidence type="ECO:0000256" key="2">
    <source>
        <dbReference type="SAM" id="Phobius"/>
    </source>
</evidence>
<proteinExistence type="predicted"/>